<protein>
    <submittedName>
        <fullName evidence="2">Uncharacterized protein</fullName>
    </submittedName>
</protein>
<feature type="region of interest" description="Disordered" evidence="1">
    <location>
        <begin position="1"/>
        <end position="26"/>
    </location>
</feature>
<feature type="non-terminal residue" evidence="2">
    <location>
        <position position="26"/>
    </location>
</feature>
<feature type="compositionally biased region" description="Basic and acidic residues" evidence="1">
    <location>
        <begin position="1"/>
        <end position="20"/>
    </location>
</feature>
<accession>A0A392S205</accession>
<dbReference type="Proteomes" id="UP000265520">
    <property type="component" value="Unassembled WGS sequence"/>
</dbReference>
<evidence type="ECO:0000313" key="2">
    <source>
        <dbReference type="EMBL" id="MCI42921.1"/>
    </source>
</evidence>
<reference evidence="2 3" key="1">
    <citation type="journal article" date="2018" name="Front. Plant Sci.">
        <title>Red Clover (Trifolium pratense) and Zigzag Clover (T. medium) - A Picture of Genomic Similarities and Differences.</title>
        <authorList>
            <person name="Dluhosova J."/>
            <person name="Istvanek J."/>
            <person name="Nedelnik J."/>
            <person name="Repkova J."/>
        </authorList>
    </citation>
    <scope>NUCLEOTIDE SEQUENCE [LARGE SCALE GENOMIC DNA]</scope>
    <source>
        <strain evidence="3">cv. 10/8</strain>
        <tissue evidence="2">Leaf</tissue>
    </source>
</reference>
<proteinExistence type="predicted"/>
<dbReference type="AlphaFoldDB" id="A0A392S205"/>
<name>A0A392S205_9FABA</name>
<keyword evidence="3" id="KW-1185">Reference proteome</keyword>
<sequence>MRWKGEGRGERKEERREGVVEGKSPM</sequence>
<evidence type="ECO:0000256" key="1">
    <source>
        <dbReference type="SAM" id="MobiDB-lite"/>
    </source>
</evidence>
<organism evidence="2 3">
    <name type="scientific">Trifolium medium</name>
    <dbReference type="NCBI Taxonomy" id="97028"/>
    <lineage>
        <taxon>Eukaryota</taxon>
        <taxon>Viridiplantae</taxon>
        <taxon>Streptophyta</taxon>
        <taxon>Embryophyta</taxon>
        <taxon>Tracheophyta</taxon>
        <taxon>Spermatophyta</taxon>
        <taxon>Magnoliopsida</taxon>
        <taxon>eudicotyledons</taxon>
        <taxon>Gunneridae</taxon>
        <taxon>Pentapetalae</taxon>
        <taxon>rosids</taxon>
        <taxon>fabids</taxon>
        <taxon>Fabales</taxon>
        <taxon>Fabaceae</taxon>
        <taxon>Papilionoideae</taxon>
        <taxon>50 kb inversion clade</taxon>
        <taxon>NPAAA clade</taxon>
        <taxon>Hologalegina</taxon>
        <taxon>IRL clade</taxon>
        <taxon>Trifolieae</taxon>
        <taxon>Trifolium</taxon>
    </lineage>
</organism>
<comment type="caution">
    <text evidence="2">The sequence shown here is derived from an EMBL/GenBank/DDBJ whole genome shotgun (WGS) entry which is preliminary data.</text>
</comment>
<evidence type="ECO:0000313" key="3">
    <source>
        <dbReference type="Proteomes" id="UP000265520"/>
    </source>
</evidence>
<dbReference type="EMBL" id="LXQA010310709">
    <property type="protein sequence ID" value="MCI42921.1"/>
    <property type="molecule type" value="Genomic_DNA"/>
</dbReference>